<dbReference type="InterPro" id="IPR013216">
    <property type="entry name" value="Methyltransf_11"/>
</dbReference>
<dbReference type="Gene3D" id="3.40.50.150">
    <property type="entry name" value="Vaccinia Virus protein VP39"/>
    <property type="match status" value="1"/>
</dbReference>
<dbReference type="PANTHER" id="PTHR44068:SF11">
    <property type="entry name" value="GERANYL DIPHOSPHATE 2-C-METHYLTRANSFERASE"/>
    <property type="match status" value="1"/>
</dbReference>
<dbReference type="RefSeq" id="WP_379707644.1">
    <property type="nucleotide sequence ID" value="NZ_JBHSCZ010000001.1"/>
</dbReference>
<dbReference type="Pfam" id="PF08241">
    <property type="entry name" value="Methyltransf_11"/>
    <property type="match status" value="1"/>
</dbReference>
<gene>
    <name evidence="3" type="ORF">ACFOWM_05325</name>
</gene>
<dbReference type="InterPro" id="IPR029063">
    <property type="entry name" value="SAM-dependent_MTases_sf"/>
</dbReference>
<protein>
    <submittedName>
        <fullName evidence="3">Methyltransferase domain-containing protein</fullName>
    </submittedName>
</protein>
<proteinExistence type="predicted"/>
<dbReference type="PANTHER" id="PTHR44068">
    <property type="entry name" value="ZGC:194242"/>
    <property type="match status" value="1"/>
</dbReference>
<dbReference type="GO" id="GO:0008168">
    <property type="term" value="F:methyltransferase activity"/>
    <property type="evidence" value="ECO:0007669"/>
    <property type="project" value="UniProtKB-KW"/>
</dbReference>
<name>A0ABV8QRL9_9BACT</name>
<organism evidence="3 4">
    <name type="scientific">Ferruginibacter yonginensis</name>
    <dbReference type="NCBI Taxonomy" id="1310416"/>
    <lineage>
        <taxon>Bacteria</taxon>
        <taxon>Pseudomonadati</taxon>
        <taxon>Bacteroidota</taxon>
        <taxon>Chitinophagia</taxon>
        <taxon>Chitinophagales</taxon>
        <taxon>Chitinophagaceae</taxon>
        <taxon>Ferruginibacter</taxon>
    </lineage>
</organism>
<dbReference type="InterPro" id="IPR050447">
    <property type="entry name" value="Erg6_SMT_methyltransf"/>
</dbReference>
<accession>A0ABV8QRL9</accession>
<dbReference type="SUPFAM" id="SSF53335">
    <property type="entry name" value="S-adenosyl-L-methionine-dependent methyltransferases"/>
    <property type="match status" value="1"/>
</dbReference>
<keyword evidence="1" id="KW-0808">Transferase</keyword>
<dbReference type="Proteomes" id="UP001595907">
    <property type="component" value="Unassembled WGS sequence"/>
</dbReference>
<evidence type="ECO:0000313" key="3">
    <source>
        <dbReference type="EMBL" id="MFC4262285.1"/>
    </source>
</evidence>
<feature type="domain" description="Methyltransferase type 11" evidence="2">
    <location>
        <begin position="66"/>
        <end position="164"/>
    </location>
</feature>
<sequence length="281" mass="32055">MFSNKDIEQYYDVSATHYNKVWNLKKSRSLHYGYWDATTKHFHDAMMNINKILSTKASITNTHHVLDAGCGIGGSALWLAKNIGCKVTGISLSAKQVATANQLALYEQVQHIAHFEQQDFTNTTFADASFDIIWAIESVCHAPQKAAFISEAYRLLKPGGKLIIADFFKKDQLTLKDAQLIKRWAEGWAIDDFDTKENFHETLIQKGFHNIDVADATTNIKPSAKRLYWAYFPGVIGGWLYRITHKKVTTFGKKNIDTAYLQYTSLQKHLWTYQIFCGTKQ</sequence>
<evidence type="ECO:0000259" key="2">
    <source>
        <dbReference type="Pfam" id="PF08241"/>
    </source>
</evidence>
<dbReference type="CDD" id="cd02440">
    <property type="entry name" value="AdoMet_MTases"/>
    <property type="match status" value="1"/>
</dbReference>
<dbReference type="EMBL" id="JBHSCZ010000001">
    <property type="protein sequence ID" value="MFC4262285.1"/>
    <property type="molecule type" value="Genomic_DNA"/>
</dbReference>
<keyword evidence="3" id="KW-0489">Methyltransferase</keyword>
<evidence type="ECO:0000313" key="4">
    <source>
        <dbReference type="Proteomes" id="UP001595907"/>
    </source>
</evidence>
<dbReference type="GO" id="GO:0032259">
    <property type="term" value="P:methylation"/>
    <property type="evidence" value="ECO:0007669"/>
    <property type="project" value="UniProtKB-KW"/>
</dbReference>
<reference evidence="4" key="1">
    <citation type="journal article" date="2019" name="Int. J. Syst. Evol. Microbiol.">
        <title>The Global Catalogue of Microorganisms (GCM) 10K type strain sequencing project: providing services to taxonomists for standard genome sequencing and annotation.</title>
        <authorList>
            <consortium name="The Broad Institute Genomics Platform"/>
            <consortium name="The Broad Institute Genome Sequencing Center for Infectious Disease"/>
            <person name="Wu L."/>
            <person name="Ma J."/>
        </authorList>
    </citation>
    <scope>NUCLEOTIDE SEQUENCE [LARGE SCALE GENOMIC DNA]</scope>
    <source>
        <strain evidence="4">CECT 8289</strain>
    </source>
</reference>
<comment type="caution">
    <text evidence="3">The sequence shown here is derived from an EMBL/GenBank/DDBJ whole genome shotgun (WGS) entry which is preliminary data.</text>
</comment>
<keyword evidence="4" id="KW-1185">Reference proteome</keyword>
<evidence type="ECO:0000256" key="1">
    <source>
        <dbReference type="ARBA" id="ARBA00022679"/>
    </source>
</evidence>